<evidence type="ECO:0000313" key="2">
    <source>
        <dbReference type="Proteomes" id="UP001303222"/>
    </source>
</evidence>
<protein>
    <submittedName>
        <fullName evidence="1">Uncharacterized protein</fullName>
    </submittedName>
</protein>
<proteinExistence type="predicted"/>
<dbReference type="AlphaFoldDB" id="A0AAN6NSD1"/>
<reference evidence="1" key="1">
    <citation type="journal article" date="2023" name="Mol. Phylogenet. Evol.">
        <title>Genome-scale phylogeny and comparative genomics of the fungal order Sordariales.</title>
        <authorList>
            <person name="Hensen N."/>
            <person name="Bonometti L."/>
            <person name="Westerberg I."/>
            <person name="Brannstrom I.O."/>
            <person name="Guillou S."/>
            <person name="Cros-Aarteil S."/>
            <person name="Calhoun S."/>
            <person name="Haridas S."/>
            <person name="Kuo A."/>
            <person name="Mondo S."/>
            <person name="Pangilinan J."/>
            <person name="Riley R."/>
            <person name="LaButti K."/>
            <person name="Andreopoulos B."/>
            <person name="Lipzen A."/>
            <person name="Chen C."/>
            <person name="Yan M."/>
            <person name="Daum C."/>
            <person name="Ng V."/>
            <person name="Clum A."/>
            <person name="Steindorff A."/>
            <person name="Ohm R.A."/>
            <person name="Martin F."/>
            <person name="Silar P."/>
            <person name="Natvig D.O."/>
            <person name="Lalanne C."/>
            <person name="Gautier V."/>
            <person name="Ament-Velasquez S.L."/>
            <person name="Kruys A."/>
            <person name="Hutchinson M.I."/>
            <person name="Powell A.J."/>
            <person name="Barry K."/>
            <person name="Miller A.N."/>
            <person name="Grigoriev I.V."/>
            <person name="Debuchy R."/>
            <person name="Gladieux P."/>
            <person name="Hiltunen Thoren M."/>
            <person name="Johannesson H."/>
        </authorList>
    </citation>
    <scope>NUCLEOTIDE SEQUENCE</scope>
    <source>
        <strain evidence="1">CBS 626.80</strain>
    </source>
</reference>
<accession>A0AAN6NSD1</accession>
<dbReference type="EMBL" id="MU859188">
    <property type="protein sequence ID" value="KAK3950158.1"/>
    <property type="molecule type" value="Genomic_DNA"/>
</dbReference>
<evidence type="ECO:0000313" key="1">
    <source>
        <dbReference type="EMBL" id="KAK3950158.1"/>
    </source>
</evidence>
<dbReference type="Proteomes" id="UP001303222">
    <property type="component" value="Unassembled WGS sequence"/>
</dbReference>
<organism evidence="1 2">
    <name type="scientific">Pseudoneurospora amorphoporcata</name>
    <dbReference type="NCBI Taxonomy" id="241081"/>
    <lineage>
        <taxon>Eukaryota</taxon>
        <taxon>Fungi</taxon>
        <taxon>Dikarya</taxon>
        <taxon>Ascomycota</taxon>
        <taxon>Pezizomycotina</taxon>
        <taxon>Sordariomycetes</taxon>
        <taxon>Sordariomycetidae</taxon>
        <taxon>Sordariales</taxon>
        <taxon>Sordariaceae</taxon>
        <taxon>Pseudoneurospora</taxon>
    </lineage>
</organism>
<reference evidence="1" key="2">
    <citation type="submission" date="2023-06" db="EMBL/GenBank/DDBJ databases">
        <authorList>
            <consortium name="Lawrence Berkeley National Laboratory"/>
            <person name="Mondo S.J."/>
            <person name="Hensen N."/>
            <person name="Bonometti L."/>
            <person name="Westerberg I."/>
            <person name="Brannstrom I.O."/>
            <person name="Guillou S."/>
            <person name="Cros-Aarteil S."/>
            <person name="Calhoun S."/>
            <person name="Haridas S."/>
            <person name="Kuo A."/>
            <person name="Pangilinan J."/>
            <person name="Riley R."/>
            <person name="Labutti K."/>
            <person name="Andreopoulos B."/>
            <person name="Lipzen A."/>
            <person name="Chen C."/>
            <person name="Yanf M."/>
            <person name="Daum C."/>
            <person name="Ng V."/>
            <person name="Clum A."/>
            <person name="Steindorff A."/>
            <person name="Ohm R."/>
            <person name="Martin F."/>
            <person name="Silar P."/>
            <person name="Natvig D."/>
            <person name="Lalanne C."/>
            <person name="Gautier V."/>
            <person name="Ament-Velasquez S.L."/>
            <person name="Kruys A."/>
            <person name="Hutchinson M.I."/>
            <person name="Powell A.J."/>
            <person name="Barry K."/>
            <person name="Miller A.N."/>
            <person name="Grigoriev I.V."/>
            <person name="Debuchy R."/>
            <person name="Gladieux P."/>
            <person name="Thoren M.H."/>
            <person name="Johannesson H."/>
        </authorList>
    </citation>
    <scope>NUCLEOTIDE SEQUENCE</scope>
    <source>
        <strain evidence="1">CBS 626.80</strain>
    </source>
</reference>
<name>A0AAN6NSD1_9PEZI</name>
<keyword evidence="2" id="KW-1185">Reference proteome</keyword>
<comment type="caution">
    <text evidence="1">The sequence shown here is derived from an EMBL/GenBank/DDBJ whole genome shotgun (WGS) entry which is preliminary data.</text>
</comment>
<sequence length="276" mass="30894">MPAQTSKSQWVSLLCPVILDAIKHQQESISRSKTPQQRKSVLTVPSVPISIFAHLASPYLTDLTVPDLPVPRSSLPRRVRVRVTLRRVRVHFPNSACFVASYLPYHFRDFFLQTYSAFPAATIQTLQHKKDLTLLGNGARQVDDHVLAKIGDPQSVRDMTQVSTNKFMANSVSSFRCCITQSGCGPRAVFSQTVVFPILPSPFDQPTRFVKRKIPAHPDGTPVSRRSVAVIRLLSKHFGPRTRLHCDKHLSHSLPCSHCLRVSDSFQDVQGLPALR</sequence>
<gene>
    <name evidence="1" type="ORF">QBC32DRAFT_21418</name>
</gene>